<keyword evidence="6" id="KW-1185">Reference proteome</keyword>
<name>A0ABY8RX57_MYCBV</name>
<evidence type="ECO:0000256" key="3">
    <source>
        <dbReference type="ARBA" id="ARBA00023125"/>
    </source>
</evidence>
<sequence>MMIASDVKKYGKFDVYDPNKIVGKTDAEPFRSDYISIVKDGDAGRIRLLPKNTMILSTMGALIAKDPFKIDFLYYMLNAINDLSRERNGSIIPHIYFKDYGQNIYNLPSIPEQSKISSLFTYLDSLITLHQRKLSSLKNLKNRLLDRMFCDEKSQFPSIRFTEFTNAWEQEKLGECSKFYNGLTSVSKSDFGVGKDLYIDYLNVFNNTFSQFSELKKFKNSSRQNYVQFKDVILTISSETPDEVAMSSVINWKNDYKNVAFNSFCILVRFNQLEKYDVNYIGYFFRSNSFRTQAMLMAQGISRFNINQTALKKTLFLFPPNIYEQQKIGNVLYYLDSLITLHQRKLLSLKNLKSRLLDRMFCDEKSQFPSIRFKEFTNVWEQDTAKNLFIPYRVKNSNNMNLVSYSVTNKDGFVNQNEYFDDGGKAVFADKKNSLIVSRNTFAYNPSRINVGSLALYKHSEMGLVSPIYEVFQINSNNNPDFFLLWFRSEAFKNIVSTNSNKSVRDTLNLSQFESESVNFPNFAEQLKISSLFTYLDSLITLHQRKRITRTV</sequence>
<dbReference type="InterPro" id="IPR044946">
    <property type="entry name" value="Restrct_endonuc_typeI_TRD_sf"/>
</dbReference>
<dbReference type="InterPro" id="IPR000055">
    <property type="entry name" value="Restrct_endonuc_typeI_TRD"/>
</dbReference>
<dbReference type="PANTHER" id="PTHR30408">
    <property type="entry name" value="TYPE-1 RESTRICTION ENZYME ECOKI SPECIFICITY PROTEIN"/>
    <property type="match status" value="1"/>
</dbReference>
<reference evidence="5 6" key="1">
    <citation type="journal article" date="2020" name="Vet. Res.">
        <title>Phylogenomic analysis of Mycoplasma bovis from Belgian veal, dairy and beef herds.</title>
        <authorList>
            <person name="Bokma J."/>
            <person name="Vereecke N."/>
            <person name="De Bleecker K."/>
            <person name="Callens J."/>
            <person name="Ribbens S."/>
            <person name="Nauwynck H."/>
            <person name="Haesebrouck F."/>
            <person name="Theuns S."/>
            <person name="Boyen F."/>
            <person name="Pardon B."/>
        </authorList>
    </citation>
    <scope>NUCLEOTIDE SEQUENCE [LARGE SCALE GENOMIC DNA]</scope>
    <source>
        <strain evidence="5 6">Mb222</strain>
    </source>
</reference>
<evidence type="ECO:0000259" key="4">
    <source>
        <dbReference type="Pfam" id="PF01420"/>
    </source>
</evidence>
<protein>
    <submittedName>
        <fullName evidence="5">Restriction endonuclease subunit S</fullName>
    </submittedName>
</protein>
<feature type="domain" description="Type I restriction modification DNA specificity" evidence="4">
    <location>
        <begin position="3"/>
        <end position="138"/>
    </location>
</feature>
<dbReference type="Gene3D" id="1.10.287.1120">
    <property type="entry name" value="Bipartite methylase S protein"/>
    <property type="match status" value="1"/>
</dbReference>
<dbReference type="InterPro" id="IPR052021">
    <property type="entry name" value="Type-I_RS_S_subunit"/>
</dbReference>
<dbReference type="SUPFAM" id="SSF116734">
    <property type="entry name" value="DNA methylase specificity domain"/>
    <property type="match status" value="3"/>
</dbReference>
<feature type="domain" description="Type I restriction modification DNA specificity" evidence="4">
    <location>
        <begin position="168"/>
        <end position="350"/>
    </location>
</feature>
<dbReference type="PANTHER" id="PTHR30408:SF12">
    <property type="entry name" value="TYPE I RESTRICTION ENZYME MJAVIII SPECIFICITY SUBUNIT"/>
    <property type="match status" value="1"/>
</dbReference>
<keyword evidence="5" id="KW-0378">Hydrolase</keyword>
<gene>
    <name evidence="5" type="ORF">HYD69_04455</name>
</gene>
<organism evidence="5 6">
    <name type="scientific">Mycoplasmopsis bovis</name>
    <name type="common">Mycoplasma bovis</name>
    <dbReference type="NCBI Taxonomy" id="28903"/>
    <lineage>
        <taxon>Bacteria</taxon>
        <taxon>Bacillati</taxon>
        <taxon>Mycoplasmatota</taxon>
        <taxon>Mycoplasmoidales</taxon>
        <taxon>Metamycoplasmataceae</taxon>
        <taxon>Mycoplasmopsis</taxon>
    </lineage>
</organism>
<dbReference type="GO" id="GO:0004519">
    <property type="term" value="F:endonuclease activity"/>
    <property type="evidence" value="ECO:0007669"/>
    <property type="project" value="UniProtKB-KW"/>
</dbReference>
<evidence type="ECO:0000256" key="2">
    <source>
        <dbReference type="ARBA" id="ARBA00022747"/>
    </source>
</evidence>
<comment type="similarity">
    <text evidence="1">Belongs to the type-I restriction system S methylase family.</text>
</comment>
<keyword evidence="5" id="KW-0255">Endonuclease</keyword>
<keyword evidence="2" id="KW-0680">Restriction system</keyword>
<proteinExistence type="inferred from homology"/>
<dbReference type="RefSeq" id="WP_283635290.1">
    <property type="nucleotide sequence ID" value="NZ_CP058496.1"/>
</dbReference>
<accession>A0ABY8RX57</accession>
<evidence type="ECO:0000313" key="6">
    <source>
        <dbReference type="Proteomes" id="UP000596039"/>
    </source>
</evidence>
<dbReference type="EMBL" id="CP058496">
    <property type="protein sequence ID" value="WHO15294.1"/>
    <property type="molecule type" value="Genomic_DNA"/>
</dbReference>
<evidence type="ECO:0000256" key="1">
    <source>
        <dbReference type="ARBA" id="ARBA00010923"/>
    </source>
</evidence>
<dbReference type="Gene3D" id="3.90.220.20">
    <property type="entry name" value="DNA methylase specificity domains"/>
    <property type="match status" value="3"/>
</dbReference>
<dbReference type="Pfam" id="PF01420">
    <property type="entry name" value="Methylase_S"/>
    <property type="match status" value="3"/>
</dbReference>
<dbReference type="Proteomes" id="UP000596039">
    <property type="component" value="Chromosome"/>
</dbReference>
<keyword evidence="3" id="KW-0238">DNA-binding</keyword>
<feature type="domain" description="Type I restriction modification DNA specificity" evidence="4">
    <location>
        <begin position="414"/>
        <end position="547"/>
    </location>
</feature>
<evidence type="ECO:0000313" key="5">
    <source>
        <dbReference type="EMBL" id="WHO15294.1"/>
    </source>
</evidence>
<keyword evidence="5" id="KW-0540">Nuclease</keyword>